<dbReference type="KEGG" id="adl:AURDEDRAFT_129197"/>
<dbReference type="AlphaFoldDB" id="J0WWJ9"/>
<keyword evidence="1" id="KW-0812">Transmembrane</keyword>
<reference evidence="3" key="1">
    <citation type="journal article" date="2012" name="Science">
        <title>The Paleozoic origin of enzymatic lignin decomposition reconstructed from 31 fungal genomes.</title>
        <authorList>
            <person name="Floudas D."/>
            <person name="Binder M."/>
            <person name="Riley R."/>
            <person name="Barry K."/>
            <person name="Blanchette R.A."/>
            <person name="Henrissat B."/>
            <person name="Martinez A.T."/>
            <person name="Otillar R."/>
            <person name="Spatafora J.W."/>
            <person name="Yadav J.S."/>
            <person name="Aerts A."/>
            <person name="Benoit I."/>
            <person name="Boyd A."/>
            <person name="Carlson A."/>
            <person name="Copeland A."/>
            <person name="Coutinho P.M."/>
            <person name="de Vries R.P."/>
            <person name="Ferreira P."/>
            <person name="Findley K."/>
            <person name="Foster B."/>
            <person name="Gaskell J."/>
            <person name="Glotzer D."/>
            <person name="Gorecki P."/>
            <person name="Heitman J."/>
            <person name="Hesse C."/>
            <person name="Hori C."/>
            <person name="Igarashi K."/>
            <person name="Jurgens J.A."/>
            <person name="Kallen N."/>
            <person name="Kersten P."/>
            <person name="Kohler A."/>
            <person name="Kuees U."/>
            <person name="Kumar T.K.A."/>
            <person name="Kuo A."/>
            <person name="LaButti K."/>
            <person name="Larrondo L.F."/>
            <person name="Lindquist E."/>
            <person name="Ling A."/>
            <person name="Lombard V."/>
            <person name="Lucas S."/>
            <person name="Lundell T."/>
            <person name="Martin R."/>
            <person name="McLaughlin D.J."/>
            <person name="Morgenstern I."/>
            <person name="Morin E."/>
            <person name="Murat C."/>
            <person name="Nagy L.G."/>
            <person name="Nolan M."/>
            <person name="Ohm R.A."/>
            <person name="Patyshakuliyeva A."/>
            <person name="Rokas A."/>
            <person name="Ruiz-Duenas F.J."/>
            <person name="Sabat G."/>
            <person name="Salamov A."/>
            <person name="Samejima M."/>
            <person name="Schmutz J."/>
            <person name="Slot J.C."/>
            <person name="St John F."/>
            <person name="Stenlid J."/>
            <person name="Sun H."/>
            <person name="Sun S."/>
            <person name="Syed K."/>
            <person name="Tsang A."/>
            <person name="Wiebenga A."/>
            <person name="Young D."/>
            <person name="Pisabarro A."/>
            <person name="Eastwood D.C."/>
            <person name="Martin F."/>
            <person name="Cullen D."/>
            <person name="Grigoriev I.V."/>
            <person name="Hibbett D.S."/>
        </authorList>
    </citation>
    <scope>NUCLEOTIDE SEQUENCE [LARGE SCALE GENOMIC DNA]</scope>
    <source>
        <strain evidence="3">TFB10046</strain>
    </source>
</reference>
<organism evidence="2 3">
    <name type="scientific">Auricularia subglabra (strain TFB-10046 / SS5)</name>
    <name type="common">White-rot fungus</name>
    <name type="synonym">Auricularia delicata (strain TFB10046)</name>
    <dbReference type="NCBI Taxonomy" id="717982"/>
    <lineage>
        <taxon>Eukaryota</taxon>
        <taxon>Fungi</taxon>
        <taxon>Dikarya</taxon>
        <taxon>Basidiomycota</taxon>
        <taxon>Agaricomycotina</taxon>
        <taxon>Agaricomycetes</taxon>
        <taxon>Auriculariales</taxon>
        <taxon>Auriculariaceae</taxon>
        <taxon>Auricularia</taxon>
    </lineage>
</organism>
<proteinExistence type="predicted"/>
<evidence type="ECO:0000313" key="2">
    <source>
        <dbReference type="EMBL" id="EJD37924.1"/>
    </source>
</evidence>
<accession>J0WWJ9</accession>
<keyword evidence="3" id="KW-1185">Reference proteome</keyword>
<feature type="transmembrane region" description="Helical" evidence="1">
    <location>
        <begin position="46"/>
        <end position="66"/>
    </location>
</feature>
<evidence type="ECO:0000256" key="1">
    <source>
        <dbReference type="SAM" id="Phobius"/>
    </source>
</evidence>
<feature type="transmembrane region" description="Helical" evidence="1">
    <location>
        <begin position="86"/>
        <end position="106"/>
    </location>
</feature>
<dbReference type="Proteomes" id="UP000006514">
    <property type="component" value="Unassembled WGS sequence"/>
</dbReference>
<evidence type="ECO:0000313" key="3">
    <source>
        <dbReference type="Proteomes" id="UP000006514"/>
    </source>
</evidence>
<keyword evidence="1" id="KW-0472">Membrane</keyword>
<gene>
    <name evidence="2" type="ORF">AURDEDRAFT_129197</name>
</gene>
<dbReference type="InParanoid" id="J0WWJ9"/>
<name>J0WWJ9_AURST</name>
<dbReference type="EMBL" id="JH687833">
    <property type="protein sequence ID" value="EJD37924.1"/>
    <property type="molecule type" value="Genomic_DNA"/>
</dbReference>
<protein>
    <submittedName>
        <fullName evidence="2">Uncharacterized protein</fullName>
    </submittedName>
</protein>
<keyword evidence="1" id="KW-1133">Transmembrane helix</keyword>
<sequence>MACSTYNRLDNALQAVTPIGTFGAALAFSTLYSAERASADPRTVRALAWAFALYLCAAILSLNTRLGVNIDPHNQVGVLGTQMRQLAFVLGVLACLVATMLMAVSLTSASHETGVRAAGTVATVIVGYAALLTVEHALLYALRDDAHQLYLDLLNAVEPQPEEAHSRTFQPLGRTGEEIDRFLRLHARYGKAFAHLNLTAASQSEMKDPAPGTVRSKSFKELPLEERARRLAYATMAFEQTVRFSESNLVSEQLLGDAREFLAERMRKWDPIVEELAKQDGGEDNWWQMSRPCQVLRMWWLTELFMQAQANGGDDTGTPPNPPSRALPVEEVIRCLQGTMDKLRGASGDELRGRQSTPNH</sequence>
<feature type="transmembrane region" description="Helical" evidence="1">
    <location>
        <begin position="12"/>
        <end position="34"/>
    </location>
</feature>
<feature type="transmembrane region" description="Helical" evidence="1">
    <location>
        <begin position="118"/>
        <end position="142"/>
    </location>
</feature>